<organism evidence="2 3">
    <name type="scientific">Cyclotella cryptica</name>
    <dbReference type="NCBI Taxonomy" id="29204"/>
    <lineage>
        <taxon>Eukaryota</taxon>
        <taxon>Sar</taxon>
        <taxon>Stramenopiles</taxon>
        <taxon>Ochrophyta</taxon>
        <taxon>Bacillariophyta</taxon>
        <taxon>Coscinodiscophyceae</taxon>
        <taxon>Thalassiosirophycidae</taxon>
        <taxon>Stephanodiscales</taxon>
        <taxon>Stephanodiscaceae</taxon>
        <taxon>Cyclotella</taxon>
    </lineage>
</organism>
<reference evidence="2 3" key="1">
    <citation type="journal article" date="2020" name="G3 (Bethesda)">
        <title>Improved Reference Genome for Cyclotella cryptica CCMP332, a Model for Cell Wall Morphogenesis, Salinity Adaptation, and Lipid Production in Diatoms (Bacillariophyta).</title>
        <authorList>
            <person name="Roberts W.R."/>
            <person name="Downey K.M."/>
            <person name="Ruck E.C."/>
            <person name="Traller J.C."/>
            <person name="Alverson A.J."/>
        </authorList>
    </citation>
    <scope>NUCLEOTIDE SEQUENCE [LARGE SCALE GENOMIC DNA]</scope>
    <source>
        <strain evidence="2 3">CCMP332</strain>
    </source>
</reference>
<gene>
    <name evidence="2" type="ORF">HJC23_010179</name>
</gene>
<dbReference type="Proteomes" id="UP001516023">
    <property type="component" value="Unassembled WGS sequence"/>
</dbReference>
<evidence type="ECO:0000313" key="2">
    <source>
        <dbReference type="EMBL" id="KAL3787169.1"/>
    </source>
</evidence>
<name>A0ABD3PHP5_9STRA</name>
<dbReference type="AlphaFoldDB" id="A0ABD3PHP5"/>
<protein>
    <submittedName>
        <fullName evidence="2">Uncharacterized protein</fullName>
    </submittedName>
</protein>
<accession>A0ABD3PHP5</accession>
<comment type="caution">
    <text evidence="2">The sequence shown here is derived from an EMBL/GenBank/DDBJ whole genome shotgun (WGS) entry which is preliminary data.</text>
</comment>
<keyword evidence="3" id="KW-1185">Reference proteome</keyword>
<feature type="compositionally biased region" description="Basic and acidic residues" evidence="1">
    <location>
        <begin position="23"/>
        <end position="33"/>
    </location>
</feature>
<proteinExistence type="predicted"/>
<feature type="compositionally biased region" description="Basic residues" evidence="1">
    <location>
        <begin position="9"/>
        <end position="19"/>
    </location>
</feature>
<evidence type="ECO:0000256" key="1">
    <source>
        <dbReference type="SAM" id="MobiDB-lite"/>
    </source>
</evidence>
<sequence>MSGNLTIKSRPRCGVRKPGRPNYKKDREEDSQRKSIQLLFSLRRNGNGWT</sequence>
<feature type="region of interest" description="Disordered" evidence="1">
    <location>
        <begin position="1"/>
        <end position="39"/>
    </location>
</feature>
<evidence type="ECO:0000313" key="3">
    <source>
        <dbReference type="Proteomes" id="UP001516023"/>
    </source>
</evidence>
<dbReference type="EMBL" id="JABMIG020000180">
    <property type="protein sequence ID" value="KAL3787169.1"/>
    <property type="molecule type" value="Genomic_DNA"/>
</dbReference>